<dbReference type="GO" id="GO:0016209">
    <property type="term" value="F:antioxidant activity"/>
    <property type="evidence" value="ECO:0007669"/>
    <property type="project" value="InterPro"/>
</dbReference>
<keyword evidence="3" id="KW-1185">Reference proteome</keyword>
<dbReference type="Proteomes" id="UP000317371">
    <property type="component" value="Unassembled WGS sequence"/>
</dbReference>
<proteinExistence type="predicted"/>
<reference evidence="2 3" key="1">
    <citation type="submission" date="2019-06" db="EMBL/GenBank/DDBJ databases">
        <title>Genome sequence of Litorilinea aerophila BAA-2444.</title>
        <authorList>
            <person name="Maclea K.S."/>
            <person name="Maurais E.G."/>
            <person name="Iannazzi L.C."/>
        </authorList>
    </citation>
    <scope>NUCLEOTIDE SEQUENCE [LARGE SCALE GENOMIC DNA]</scope>
    <source>
        <strain evidence="2 3">ATCC BAA-2444</strain>
    </source>
</reference>
<sequence length="109" mass="12466">MAQLRQDYGAFQARGAEILAVAPDTLEHARAFLQQNPLPFPCLVDESHQVFDQYDVQRRWLSLGQRPGLFLIDRDGLVRFAYVGTQQWEIPPNRQILAELDRFQEGPGG</sequence>
<dbReference type="InterPro" id="IPR036249">
    <property type="entry name" value="Thioredoxin-like_sf"/>
</dbReference>
<evidence type="ECO:0000259" key="1">
    <source>
        <dbReference type="Pfam" id="PF00578"/>
    </source>
</evidence>
<feature type="domain" description="Alkyl hydroperoxide reductase subunit C/ Thiol specific antioxidant" evidence="1">
    <location>
        <begin position="1"/>
        <end position="80"/>
    </location>
</feature>
<organism evidence="2 3">
    <name type="scientific">Litorilinea aerophila</name>
    <dbReference type="NCBI Taxonomy" id="1204385"/>
    <lineage>
        <taxon>Bacteria</taxon>
        <taxon>Bacillati</taxon>
        <taxon>Chloroflexota</taxon>
        <taxon>Caldilineae</taxon>
        <taxon>Caldilineales</taxon>
        <taxon>Caldilineaceae</taxon>
        <taxon>Litorilinea</taxon>
    </lineage>
</organism>
<dbReference type="InterPro" id="IPR000866">
    <property type="entry name" value="AhpC/TSA"/>
</dbReference>
<dbReference type="InParanoid" id="A0A540VLP4"/>
<protein>
    <submittedName>
        <fullName evidence="2">Peroxiredoxin family protein</fullName>
    </submittedName>
</protein>
<evidence type="ECO:0000313" key="3">
    <source>
        <dbReference type="Proteomes" id="UP000317371"/>
    </source>
</evidence>
<dbReference type="EMBL" id="VIGC01000002">
    <property type="protein sequence ID" value="TQE97662.1"/>
    <property type="molecule type" value="Genomic_DNA"/>
</dbReference>
<accession>A0A540VLP4</accession>
<dbReference type="GO" id="GO:0016491">
    <property type="term" value="F:oxidoreductase activity"/>
    <property type="evidence" value="ECO:0007669"/>
    <property type="project" value="InterPro"/>
</dbReference>
<name>A0A540VLP4_9CHLR</name>
<gene>
    <name evidence="2" type="ORF">FKZ61_01970</name>
</gene>
<evidence type="ECO:0000313" key="2">
    <source>
        <dbReference type="EMBL" id="TQE97662.1"/>
    </source>
</evidence>
<comment type="caution">
    <text evidence="2">The sequence shown here is derived from an EMBL/GenBank/DDBJ whole genome shotgun (WGS) entry which is preliminary data.</text>
</comment>
<dbReference type="AlphaFoldDB" id="A0A540VLP4"/>
<dbReference type="Gene3D" id="3.40.30.10">
    <property type="entry name" value="Glutaredoxin"/>
    <property type="match status" value="1"/>
</dbReference>
<dbReference type="SUPFAM" id="SSF52833">
    <property type="entry name" value="Thioredoxin-like"/>
    <property type="match status" value="1"/>
</dbReference>
<dbReference type="Pfam" id="PF00578">
    <property type="entry name" value="AhpC-TSA"/>
    <property type="match status" value="1"/>
</dbReference>
<dbReference type="OrthoDB" id="9809733at2"/>